<proteinExistence type="inferred from homology"/>
<dbReference type="GO" id="GO:0004095">
    <property type="term" value="F:carnitine O-palmitoyltransferase activity"/>
    <property type="evidence" value="ECO:0007669"/>
    <property type="project" value="TreeGrafter"/>
</dbReference>
<feature type="domain" description="Choline/carnitine acyltransferase" evidence="12">
    <location>
        <begin position="325"/>
        <end position="691"/>
    </location>
</feature>
<dbReference type="InterPro" id="IPR042231">
    <property type="entry name" value="Cho/carn_acyl_trans_2"/>
</dbReference>
<dbReference type="PANTHER" id="PTHR22589:SF105">
    <property type="entry name" value="CARNITINE O-PALMITOYLTRANSFERASE"/>
    <property type="match status" value="1"/>
</dbReference>
<evidence type="ECO:0000256" key="6">
    <source>
        <dbReference type="ARBA" id="ARBA00022989"/>
    </source>
</evidence>
<dbReference type="Proteomes" id="UP000007303">
    <property type="component" value="Unassembled WGS sequence"/>
</dbReference>
<evidence type="ECO:0000259" key="12">
    <source>
        <dbReference type="Pfam" id="PF00755"/>
    </source>
</evidence>
<dbReference type="Pfam" id="PF16484">
    <property type="entry name" value="CPT_N"/>
    <property type="match status" value="1"/>
</dbReference>
<evidence type="ECO:0000256" key="11">
    <source>
        <dbReference type="RuleBase" id="RU003801"/>
    </source>
</evidence>
<dbReference type="Pfam" id="PF00755">
    <property type="entry name" value="Carn_acyltransf"/>
    <property type="match status" value="1"/>
</dbReference>
<keyword evidence="4" id="KW-0812">Transmembrane</keyword>
<keyword evidence="6" id="KW-1133">Transmembrane helix</keyword>
<dbReference type="InterPro" id="IPR000542">
    <property type="entry name" value="Carn_acyl_trans"/>
</dbReference>
<dbReference type="PROSITE" id="PS00440">
    <property type="entry name" value="ACYLTRANSF_C_2"/>
    <property type="match status" value="1"/>
</dbReference>
<name>H3CG92_TETNG</name>
<dbReference type="GO" id="GO:0005739">
    <property type="term" value="C:mitochondrion"/>
    <property type="evidence" value="ECO:0007669"/>
    <property type="project" value="TreeGrafter"/>
</dbReference>
<evidence type="ECO:0000256" key="1">
    <source>
        <dbReference type="ARBA" id="ARBA00004141"/>
    </source>
</evidence>
<dbReference type="GO" id="GO:0009437">
    <property type="term" value="P:carnitine metabolic process"/>
    <property type="evidence" value="ECO:0007669"/>
    <property type="project" value="TreeGrafter"/>
</dbReference>
<dbReference type="Gene3D" id="6.10.250.1760">
    <property type="match status" value="1"/>
</dbReference>
<dbReference type="SUPFAM" id="SSF52777">
    <property type="entry name" value="CoA-dependent acyltransferases"/>
    <property type="match status" value="2"/>
</dbReference>
<dbReference type="AlphaFoldDB" id="H3CG92"/>
<dbReference type="GeneTree" id="ENSGT01150000286917"/>
<keyword evidence="7" id="KW-0443">Lipid metabolism</keyword>
<dbReference type="Gene3D" id="3.30.559.10">
    <property type="entry name" value="Chloramphenicol acetyltransferase-like domain"/>
    <property type="match status" value="1"/>
</dbReference>
<feature type="domain" description="Carnitine O-palmitoyltransferase N-terminal" evidence="13">
    <location>
        <begin position="1"/>
        <end position="47"/>
    </location>
</feature>
<dbReference type="PANTHER" id="PTHR22589">
    <property type="entry name" value="CARNITINE O-ACYLTRANSFERASE"/>
    <property type="match status" value="1"/>
</dbReference>
<evidence type="ECO:0000256" key="7">
    <source>
        <dbReference type="ARBA" id="ARBA00023098"/>
    </source>
</evidence>
<dbReference type="FunFam" id="3.30.559.10:FF:000002">
    <property type="entry name" value="carnitine O-palmitoyltransferase 1, liver isoform"/>
    <property type="match status" value="1"/>
</dbReference>
<evidence type="ECO:0000256" key="5">
    <source>
        <dbReference type="ARBA" id="ARBA00022832"/>
    </source>
</evidence>
<feature type="active site" description="Proton acceptor" evidence="10">
    <location>
        <position position="410"/>
    </location>
</feature>
<dbReference type="GO" id="GO:0016020">
    <property type="term" value="C:membrane"/>
    <property type="evidence" value="ECO:0007669"/>
    <property type="project" value="UniProtKB-SubCell"/>
</dbReference>
<evidence type="ECO:0000256" key="4">
    <source>
        <dbReference type="ARBA" id="ARBA00022692"/>
    </source>
</evidence>
<evidence type="ECO:0000256" key="8">
    <source>
        <dbReference type="ARBA" id="ARBA00023136"/>
    </source>
</evidence>
<evidence type="ECO:0000313" key="15">
    <source>
        <dbReference type="Proteomes" id="UP000007303"/>
    </source>
</evidence>
<reference evidence="15" key="1">
    <citation type="journal article" date="2004" name="Nature">
        <title>Genome duplication in the teleost fish Tetraodon nigroviridis reveals the early vertebrate proto-karyotype.</title>
        <authorList>
            <person name="Jaillon O."/>
            <person name="Aury J.-M."/>
            <person name="Brunet F."/>
            <person name="Petit J.-L."/>
            <person name="Stange-Thomann N."/>
            <person name="Mauceli E."/>
            <person name="Bouneau L."/>
            <person name="Fischer C."/>
            <person name="Ozouf-Costaz C."/>
            <person name="Bernot A."/>
            <person name="Nicaud S."/>
            <person name="Jaffe D."/>
            <person name="Fisher S."/>
            <person name="Lutfalla G."/>
            <person name="Dossat C."/>
            <person name="Segurens B."/>
            <person name="Dasilva C."/>
            <person name="Salanoubat M."/>
            <person name="Levy M."/>
            <person name="Boudet N."/>
            <person name="Castellano S."/>
            <person name="Anthouard V."/>
            <person name="Jubin C."/>
            <person name="Castelli V."/>
            <person name="Katinka M."/>
            <person name="Vacherie B."/>
            <person name="Biemont C."/>
            <person name="Skalli Z."/>
            <person name="Cattolico L."/>
            <person name="Poulain J."/>
            <person name="De Berardinis V."/>
            <person name="Cruaud C."/>
            <person name="Duprat S."/>
            <person name="Brottier P."/>
            <person name="Coutanceau J.-P."/>
            <person name="Gouzy J."/>
            <person name="Parra G."/>
            <person name="Lardier G."/>
            <person name="Chapple C."/>
            <person name="McKernan K.J."/>
            <person name="McEwan P."/>
            <person name="Bosak S."/>
            <person name="Kellis M."/>
            <person name="Volff J.-N."/>
            <person name="Guigo R."/>
            <person name="Zody M.C."/>
            <person name="Mesirov J."/>
            <person name="Lindblad-Toh K."/>
            <person name="Birren B."/>
            <person name="Nusbaum C."/>
            <person name="Kahn D."/>
            <person name="Robinson-Rechavi M."/>
            <person name="Laudet V."/>
            <person name="Schachter V."/>
            <person name="Quetier F."/>
            <person name="Saurin W."/>
            <person name="Scarpelli C."/>
            <person name="Wincker P."/>
            <person name="Lander E.S."/>
            <person name="Weissenbach J."/>
            <person name="Roest Crollius H."/>
        </authorList>
    </citation>
    <scope>NUCLEOTIDE SEQUENCE [LARGE SCALE GENOMIC DNA]</scope>
</reference>
<dbReference type="HOGENOM" id="CLU_013513_2_1_1"/>
<dbReference type="Gene3D" id="3.30.559.70">
    <property type="entry name" value="Choline/Carnitine o-acyltransferase, domain 2"/>
    <property type="match status" value="1"/>
</dbReference>
<evidence type="ECO:0000259" key="13">
    <source>
        <dbReference type="Pfam" id="PF16484"/>
    </source>
</evidence>
<evidence type="ECO:0000256" key="9">
    <source>
        <dbReference type="ARBA" id="ARBA00023315"/>
    </source>
</evidence>
<dbReference type="InterPro" id="IPR023213">
    <property type="entry name" value="CAT-like_dom_sf"/>
</dbReference>
<dbReference type="GO" id="GO:0006635">
    <property type="term" value="P:fatty acid beta-oxidation"/>
    <property type="evidence" value="ECO:0007669"/>
    <property type="project" value="UniProtKB-UniPathway"/>
</dbReference>
<reference evidence="14" key="2">
    <citation type="submission" date="2025-08" db="UniProtKB">
        <authorList>
            <consortium name="Ensembl"/>
        </authorList>
    </citation>
    <scope>IDENTIFICATION</scope>
</reference>
<reference evidence="14" key="3">
    <citation type="submission" date="2025-09" db="UniProtKB">
        <authorList>
            <consortium name="Ensembl"/>
        </authorList>
    </citation>
    <scope>IDENTIFICATION</scope>
</reference>
<comment type="subcellular location">
    <subcellularLocation>
        <location evidence="1">Membrane</location>
        <topology evidence="1">Multi-pass membrane protein</topology>
    </subcellularLocation>
</comment>
<dbReference type="Ensembl" id="ENSTNIT00000007427.1">
    <property type="protein sequence ID" value="ENSTNIP00000007269.1"/>
    <property type="gene ID" value="ENSTNIG00000004619.1"/>
</dbReference>
<organism evidence="14 15">
    <name type="scientific">Tetraodon nigroviridis</name>
    <name type="common">Spotted green pufferfish</name>
    <name type="synonym">Chelonodon nigroviridis</name>
    <dbReference type="NCBI Taxonomy" id="99883"/>
    <lineage>
        <taxon>Eukaryota</taxon>
        <taxon>Metazoa</taxon>
        <taxon>Chordata</taxon>
        <taxon>Craniata</taxon>
        <taxon>Vertebrata</taxon>
        <taxon>Euteleostomi</taxon>
        <taxon>Actinopterygii</taxon>
        <taxon>Neopterygii</taxon>
        <taxon>Teleostei</taxon>
        <taxon>Neoteleostei</taxon>
        <taxon>Acanthomorphata</taxon>
        <taxon>Eupercaria</taxon>
        <taxon>Tetraodontiformes</taxon>
        <taxon>Tetradontoidea</taxon>
        <taxon>Tetraodontidae</taxon>
        <taxon>Tetraodon</taxon>
    </lineage>
</organism>
<dbReference type="InterPro" id="IPR039551">
    <property type="entry name" value="Cho/carn_acyl_trans"/>
</dbReference>
<evidence type="ECO:0000313" key="14">
    <source>
        <dbReference type="Ensembl" id="ENSTNIP00000007269.1"/>
    </source>
</evidence>
<evidence type="ECO:0000256" key="10">
    <source>
        <dbReference type="PIRSR" id="PIRSR600542-1"/>
    </source>
</evidence>
<sequence length="709" mass="80596">MAEAHQAVAFQFTITPEGIDLQLSYQALNQIYLSGVRSWKKRVSRVRNSLIKGVYPASPSSWLFVSIAILATMYMHSDPSMGLITKIQHHLPLRSTLSNQSDNEVNKCSVKCHIYYTNFVTFYNKLNVVPSPLQYEYIDLKKRPTLNKKPSRSYQSVRASALHLNFPLLLLLPLGAMTIKDFVLGLPLPNLASFFPALVLSVSDSPCSLFFFKKNYKLVDCSLTIKSGWSLNDCLHLLAAASKSESVEIGVCVLLNKNKHLDKTEVRSMDRGKWPIKFEKGSTTQNFKRPFYNFSKMVPRQKKLTEEPGGLKLYEFLLHVNIFSRIPWAQVRKQYFSSGINKRSLDIIEKAAFFITLDDEEQGMRGEDPARNLDRYAKSLLHGKCYDRWFDKSFSIVIYKNGKNGLNAEHSWADAPTVAHLWEYTLATDAFHLGYTEDGHCKGEVEPSLPHPQRLLWDIPLEVQAQESSSLAVAQALADDVDCHIFPFTHFGKGRIKKLRISPDAFIQITLQLAYFRDRGSFCLTYEASMTRLFREGRTETVRSCTNESSAFVRALENGEDEECCRRLFRLASEKHQNLYRMAMTGAGIDRHLFCLYVVSKYLGVESPFLKEVLSEPWRLSTSQTPIQQIELFDLKNHPDFVSLGGGFGPVADDGYGVSYIIMGEDMINFHVSSKHSCSQTDSHRFGAQISKALNDIIIVFFFCLGKKK</sequence>
<keyword evidence="15" id="KW-1185">Reference proteome</keyword>
<keyword evidence="3 11" id="KW-0808">Transferase</keyword>
<protein>
    <submittedName>
        <fullName evidence="14">Carnitine palmitoyltransferase 1A2b</fullName>
    </submittedName>
</protein>
<dbReference type="InterPro" id="IPR032476">
    <property type="entry name" value="CPT_N"/>
</dbReference>
<comment type="similarity">
    <text evidence="2 11">Belongs to the carnitine/choline acetyltransferase family.</text>
</comment>
<dbReference type="UniPathway" id="UPA00659"/>
<evidence type="ECO:0000256" key="2">
    <source>
        <dbReference type="ARBA" id="ARBA00005232"/>
    </source>
</evidence>
<evidence type="ECO:0000256" key="3">
    <source>
        <dbReference type="ARBA" id="ARBA00022679"/>
    </source>
</evidence>
<keyword evidence="5" id="KW-0276">Fatty acid metabolism</keyword>
<keyword evidence="9 11" id="KW-0012">Acyltransferase</keyword>
<accession>H3CG92</accession>
<keyword evidence="8" id="KW-0472">Membrane</keyword>